<comment type="caution">
    <text evidence="3">The sequence shown here is derived from an EMBL/GenBank/DDBJ whole genome shotgun (WGS) entry which is preliminary data.</text>
</comment>
<evidence type="ECO:0000313" key="3">
    <source>
        <dbReference type="EMBL" id="MDC7676504.1"/>
    </source>
</evidence>
<dbReference type="RefSeq" id="WP_272744839.1">
    <property type="nucleotide sequence ID" value="NZ_JAQQKV010000002.1"/>
</dbReference>
<keyword evidence="4" id="KW-1185">Reference proteome</keyword>
<dbReference type="Gene3D" id="3.90.550.10">
    <property type="entry name" value="Spore Coat Polysaccharide Biosynthesis Protein SpsA, Chain A"/>
    <property type="match status" value="1"/>
</dbReference>
<dbReference type="CDD" id="cd00761">
    <property type="entry name" value="Glyco_tranf_GTA_type"/>
    <property type="match status" value="1"/>
</dbReference>
<name>A0ABT5HJT9_9CAUL</name>
<protein>
    <submittedName>
        <fullName evidence="3">Glycosyltransferase family 2 protein</fullName>
    </submittedName>
</protein>
<evidence type="ECO:0000313" key="4">
    <source>
        <dbReference type="Proteomes" id="UP001218579"/>
    </source>
</evidence>
<feature type="domain" description="Glycosyltransferase 2-like" evidence="2">
    <location>
        <begin position="41"/>
        <end position="168"/>
    </location>
</feature>
<gene>
    <name evidence="3" type="ORF">PQU98_10205</name>
</gene>
<dbReference type="InterPro" id="IPR029044">
    <property type="entry name" value="Nucleotide-diphossugar_trans"/>
</dbReference>
<proteinExistence type="predicted"/>
<evidence type="ECO:0000256" key="1">
    <source>
        <dbReference type="SAM" id="MobiDB-lite"/>
    </source>
</evidence>
<dbReference type="Pfam" id="PF00535">
    <property type="entry name" value="Glycos_transf_2"/>
    <property type="match status" value="1"/>
</dbReference>
<dbReference type="Proteomes" id="UP001218579">
    <property type="component" value="Unassembled WGS sequence"/>
</dbReference>
<dbReference type="InterPro" id="IPR001173">
    <property type="entry name" value="Glyco_trans_2-like"/>
</dbReference>
<reference evidence="3 4" key="1">
    <citation type="submission" date="2023-01" db="EMBL/GenBank/DDBJ databases">
        <title>Novel species of the genus Asticcacaulis isolated from rivers.</title>
        <authorList>
            <person name="Lu H."/>
        </authorList>
    </citation>
    <scope>NUCLEOTIDE SEQUENCE [LARGE SCALE GENOMIC DNA]</scope>
    <source>
        <strain evidence="3 4">LKC15W</strain>
    </source>
</reference>
<dbReference type="SUPFAM" id="SSF53448">
    <property type="entry name" value="Nucleotide-diphospho-sugar transferases"/>
    <property type="match status" value="1"/>
</dbReference>
<evidence type="ECO:0000259" key="2">
    <source>
        <dbReference type="Pfam" id="PF00535"/>
    </source>
</evidence>
<dbReference type="EMBL" id="JAQQKV010000002">
    <property type="protein sequence ID" value="MDC7676504.1"/>
    <property type="molecule type" value="Genomic_DNA"/>
</dbReference>
<organism evidence="3 4">
    <name type="scientific">Asticcacaulis machinosus</name>
    <dbReference type="NCBI Taxonomy" id="2984211"/>
    <lineage>
        <taxon>Bacteria</taxon>
        <taxon>Pseudomonadati</taxon>
        <taxon>Pseudomonadota</taxon>
        <taxon>Alphaproteobacteria</taxon>
        <taxon>Caulobacterales</taxon>
        <taxon>Caulobacteraceae</taxon>
        <taxon>Asticcacaulis</taxon>
    </lineage>
</organism>
<feature type="compositionally biased region" description="Low complexity" evidence="1">
    <location>
        <begin position="268"/>
        <end position="280"/>
    </location>
</feature>
<sequence length="291" mass="32434">MTNITAIITGHREGFLAGPAVASFEETVTFARKAGLTVDTLVILDKPDTLTRQFFENFARASHELILTTGGDPGLTRNAGVDAAKGDYIAFLDADDMWSFNWLTEAFRFCEAEVDDTIAHSELNVVFGAGGQLWFHADSKAEDFNVSYQRIANYWDAMSFGLRRIYKEIPFERNALSEGFGHEDWHWNNLTLEKGIAHRPVPGTVHFKRRRPGSQMAQVDKSDSFVRTSELSDFRWKVPASRSKAGASSHAVCGIEAENMVEEKRSSSKSSSSPRNNSRKTAAWSAQKVSE</sequence>
<feature type="region of interest" description="Disordered" evidence="1">
    <location>
        <begin position="245"/>
        <end position="291"/>
    </location>
</feature>
<accession>A0ABT5HJT9</accession>